<name>A0AC61RSI8_9FIRM</name>
<evidence type="ECO:0000313" key="2">
    <source>
        <dbReference type="Proteomes" id="UP000304953"/>
    </source>
</evidence>
<reference evidence="1" key="1">
    <citation type="submission" date="2019-04" db="EMBL/GenBank/DDBJ databases">
        <title>Microbes associate with the intestines of laboratory mice.</title>
        <authorList>
            <person name="Navarre W."/>
            <person name="Wong E."/>
            <person name="Huang K."/>
            <person name="Tropini C."/>
            <person name="Ng K."/>
            <person name="Yu B."/>
        </authorList>
    </citation>
    <scope>NUCLEOTIDE SEQUENCE</scope>
    <source>
        <strain evidence="1">NM01_1-7b</strain>
    </source>
</reference>
<organism evidence="1 2">
    <name type="scientific">Petralouisia muris</name>
    <dbReference type="NCBI Taxonomy" id="3032872"/>
    <lineage>
        <taxon>Bacteria</taxon>
        <taxon>Bacillati</taxon>
        <taxon>Bacillota</taxon>
        <taxon>Clostridia</taxon>
        <taxon>Lachnospirales</taxon>
        <taxon>Lachnospiraceae</taxon>
        <taxon>Petralouisia</taxon>
    </lineage>
</organism>
<comment type="caution">
    <text evidence="1">The sequence shown here is derived from an EMBL/GenBank/DDBJ whole genome shotgun (WGS) entry which is preliminary data.</text>
</comment>
<protein>
    <submittedName>
        <fullName evidence="1">Uncharacterized protein</fullName>
    </submittedName>
</protein>
<gene>
    <name evidence="1" type="ORF">E5329_18565</name>
</gene>
<accession>A0AC61RSI8</accession>
<sequence length="111" mass="12270">MDKIEYKEGILFVGGQMAADSIRAVIAALSICTGNDTKTTCDLLNQLLQSFDDTIASLKGIMEEISELLEVSQDICEPCKHRGTMHGSSIKQVTPIQAKANIKWQEKYRPP</sequence>
<dbReference type="Proteomes" id="UP000304953">
    <property type="component" value="Unassembled WGS sequence"/>
</dbReference>
<proteinExistence type="predicted"/>
<dbReference type="EMBL" id="SRYA01000044">
    <property type="protein sequence ID" value="TGY93423.1"/>
    <property type="molecule type" value="Genomic_DNA"/>
</dbReference>
<evidence type="ECO:0000313" key="1">
    <source>
        <dbReference type="EMBL" id="TGY93423.1"/>
    </source>
</evidence>
<keyword evidence="2" id="KW-1185">Reference proteome</keyword>